<dbReference type="VEuPathDB" id="FungiDB:ASPGLDRAFT_1517172"/>
<keyword evidence="3" id="KW-0276">Fatty acid metabolism</keyword>
<dbReference type="GO" id="GO:0016874">
    <property type="term" value="F:ligase activity"/>
    <property type="evidence" value="ECO:0007669"/>
    <property type="project" value="UniProtKB-KW"/>
</dbReference>
<evidence type="ECO:0000313" key="6">
    <source>
        <dbReference type="EMBL" id="OJJ84880.1"/>
    </source>
</evidence>
<dbReference type="Proteomes" id="UP000184300">
    <property type="component" value="Unassembled WGS sequence"/>
</dbReference>
<dbReference type="PANTHER" id="PTHR43859">
    <property type="entry name" value="ACYL-ACTIVATING ENZYME"/>
    <property type="match status" value="1"/>
</dbReference>
<feature type="domain" description="AMP-dependent synthetase/ligase" evidence="5">
    <location>
        <begin position="3"/>
        <end position="168"/>
    </location>
</feature>
<evidence type="ECO:0000256" key="2">
    <source>
        <dbReference type="ARBA" id="ARBA00022598"/>
    </source>
</evidence>
<dbReference type="STRING" id="1160497.A0A1L9VLX8"/>
<dbReference type="Pfam" id="PF00501">
    <property type="entry name" value="AMP-binding"/>
    <property type="match status" value="1"/>
</dbReference>
<dbReference type="SUPFAM" id="SSF56801">
    <property type="entry name" value="Acetyl-CoA synthetase-like"/>
    <property type="match status" value="1"/>
</dbReference>
<accession>A0A1L9VLX8</accession>
<dbReference type="InterPro" id="IPR042099">
    <property type="entry name" value="ANL_N_sf"/>
</dbReference>
<evidence type="ECO:0000256" key="4">
    <source>
        <dbReference type="ARBA" id="ARBA00023098"/>
    </source>
</evidence>
<proteinExistence type="inferred from homology"/>
<keyword evidence="4" id="KW-0443">Lipid metabolism</keyword>
<gene>
    <name evidence="6" type="ORF">ASPGLDRAFT_1517172</name>
</gene>
<comment type="similarity">
    <text evidence="1">Belongs to the ATP-dependent AMP-binding enzyme family.</text>
</comment>
<dbReference type="Gene3D" id="3.40.50.12780">
    <property type="entry name" value="N-terminal domain of ligase-like"/>
    <property type="match status" value="1"/>
</dbReference>
<dbReference type="GeneID" id="34458549"/>
<dbReference type="GO" id="GO:0006631">
    <property type="term" value="P:fatty acid metabolic process"/>
    <property type="evidence" value="ECO:0007669"/>
    <property type="project" value="UniProtKB-KW"/>
</dbReference>
<reference evidence="7" key="1">
    <citation type="journal article" date="2017" name="Genome Biol.">
        <title>Comparative genomics reveals high biological diversity and specific adaptations in the industrially and medically important fungal genus Aspergillus.</title>
        <authorList>
            <person name="de Vries R.P."/>
            <person name="Riley R."/>
            <person name="Wiebenga A."/>
            <person name="Aguilar-Osorio G."/>
            <person name="Amillis S."/>
            <person name="Uchima C.A."/>
            <person name="Anderluh G."/>
            <person name="Asadollahi M."/>
            <person name="Askin M."/>
            <person name="Barry K."/>
            <person name="Battaglia E."/>
            <person name="Bayram O."/>
            <person name="Benocci T."/>
            <person name="Braus-Stromeyer S.A."/>
            <person name="Caldana C."/>
            <person name="Canovas D."/>
            <person name="Cerqueira G.C."/>
            <person name="Chen F."/>
            <person name="Chen W."/>
            <person name="Choi C."/>
            <person name="Clum A."/>
            <person name="Dos Santos R.A."/>
            <person name="Damasio A.R."/>
            <person name="Diallinas G."/>
            <person name="Emri T."/>
            <person name="Fekete E."/>
            <person name="Flipphi M."/>
            <person name="Freyberg S."/>
            <person name="Gallo A."/>
            <person name="Gournas C."/>
            <person name="Habgood R."/>
            <person name="Hainaut M."/>
            <person name="Harispe M.L."/>
            <person name="Henrissat B."/>
            <person name="Hilden K.S."/>
            <person name="Hope R."/>
            <person name="Hossain A."/>
            <person name="Karabika E."/>
            <person name="Karaffa L."/>
            <person name="Karanyi Z."/>
            <person name="Krasevec N."/>
            <person name="Kuo A."/>
            <person name="Kusch H."/>
            <person name="LaButti K."/>
            <person name="Lagendijk E.L."/>
            <person name="Lapidus A."/>
            <person name="Levasseur A."/>
            <person name="Lindquist E."/>
            <person name="Lipzen A."/>
            <person name="Logrieco A.F."/>
            <person name="MacCabe A."/>
            <person name="Maekelae M.R."/>
            <person name="Malavazi I."/>
            <person name="Melin P."/>
            <person name="Meyer V."/>
            <person name="Mielnichuk N."/>
            <person name="Miskei M."/>
            <person name="Molnar A.P."/>
            <person name="Mule G."/>
            <person name="Ngan C.Y."/>
            <person name="Orejas M."/>
            <person name="Orosz E."/>
            <person name="Ouedraogo J.P."/>
            <person name="Overkamp K.M."/>
            <person name="Park H.-S."/>
            <person name="Perrone G."/>
            <person name="Piumi F."/>
            <person name="Punt P.J."/>
            <person name="Ram A.F."/>
            <person name="Ramon A."/>
            <person name="Rauscher S."/>
            <person name="Record E."/>
            <person name="Riano-Pachon D.M."/>
            <person name="Robert V."/>
            <person name="Roehrig J."/>
            <person name="Ruller R."/>
            <person name="Salamov A."/>
            <person name="Salih N.S."/>
            <person name="Samson R.A."/>
            <person name="Sandor E."/>
            <person name="Sanguinetti M."/>
            <person name="Schuetze T."/>
            <person name="Sepcic K."/>
            <person name="Shelest E."/>
            <person name="Sherlock G."/>
            <person name="Sophianopoulou V."/>
            <person name="Squina F.M."/>
            <person name="Sun H."/>
            <person name="Susca A."/>
            <person name="Todd R.B."/>
            <person name="Tsang A."/>
            <person name="Unkles S.E."/>
            <person name="van de Wiele N."/>
            <person name="van Rossen-Uffink D."/>
            <person name="Oliveira J.V."/>
            <person name="Vesth T.C."/>
            <person name="Visser J."/>
            <person name="Yu J.-H."/>
            <person name="Zhou M."/>
            <person name="Andersen M.R."/>
            <person name="Archer D.B."/>
            <person name="Baker S.E."/>
            <person name="Benoit I."/>
            <person name="Brakhage A.A."/>
            <person name="Braus G.H."/>
            <person name="Fischer R."/>
            <person name="Frisvad J.C."/>
            <person name="Goldman G.H."/>
            <person name="Houbraken J."/>
            <person name="Oakley B."/>
            <person name="Pocsi I."/>
            <person name="Scazzocchio C."/>
            <person name="Seiboth B."/>
            <person name="vanKuyk P.A."/>
            <person name="Wortman J."/>
            <person name="Dyer P.S."/>
            <person name="Grigoriev I.V."/>
        </authorList>
    </citation>
    <scope>NUCLEOTIDE SEQUENCE [LARGE SCALE GENOMIC DNA]</scope>
    <source>
        <strain evidence="7">CBS 516.65</strain>
    </source>
</reference>
<keyword evidence="2" id="KW-0436">Ligase</keyword>
<evidence type="ECO:0000256" key="3">
    <source>
        <dbReference type="ARBA" id="ARBA00022832"/>
    </source>
</evidence>
<dbReference type="OrthoDB" id="1882297at2759"/>
<dbReference type="InterPro" id="IPR000873">
    <property type="entry name" value="AMP-dep_synth/lig_dom"/>
</dbReference>
<keyword evidence="7" id="KW-1185">Reference proteome</keyword>
<dbReference type="RefSeq" id="XP_022401578.1">
    <property type="nucleotide sequence ID" value="XM_022542288.1"/>
</dbReference>
<sequence>MLALSYTSGITSRPKGVLYIHRSAYLAAMGNVVESQPNQSPNRCGYLWILPMFHTIGWTSPWAIKAVRGTHYCLRKVDYPHLWHLLRTEPITHFCAAPAVNTLLRCAKEAVQLARPVRVTVLASPPSAVLFEQMTCLNLHPVHVYGLTETYRPVGMEYHLPEWNTLPTAEKCTKLARQGHGVITGLPVRVIKPVS</sequence>
<dbReference type="EMBL" id="KV878896">
    <property type="protein sequence ID" value="OJJ84880.1"/>
    <property type="molecule type" value="Genomic_DNA"/>
</dbReference>
<dbReference type="AlphaFoldDB" id="A0A1L9VLX8"/>
<evidence type="ECO:0000256" key="1">
    <source>
        <dbReference type="ARBA" id="ARBA00006432"/>
    </source>
</evidence>
<evidence type="ECO:0000259" key="5">
    <source>
        <dbReference type="Pfam" id="PF00501"/>
    </source>
</evidence>
<dbReference type="PANTHER" id="PTHR43859:SF4">
    <property type="entry name" value="BUTANOATE--COA LIGASE AAE1-RELATED"/>
    <property type="match status" value="1"/>
</dbReference>
<protein>
    <recommendedName>
        <fullName evidence="5">AMP-dependent synthetase/ligase domain-containing protein</fullName>
    </recommendedName>
</protein>
<organism evidence="6 7">
    <name type="scientific">Aspergillus glaucus CBS 516.65</name>
    <dbReference type="NCBI Taxonomy" id="1160497"/>
    <lineage>
        <taxon>Eukaryota</taxon>
        <taxon>Fungi</taxon>
        <taxon>Dikarya</taxon>
        <taxon>Ascomycota</taxon>
        <taxon>Pezizomycotina</taxon>
        <taxon>Eurotiomycetes</taxon>
        <taxon>Eurotiomycetidae</taxon>
        <taxon>Eurotiales</taxon>
        <taxon>Aspergillaceae</taxon>
        <taxon>Aspergillus</taxon>
        <taxon>Aspergillus subgen. Aspergillus</taxon>
    </lineage>
</organism>
<evidence type="ECO:0000313" key="7">
    <source>
        <dbReference type="Proteomes" id="UP000184300"/>
    </source>
</evidence>
<name>A0A1L9VLX8_ASPGL</name>